<proteinExistence type="predicted"/>
<dbReference type="InterPro" id="IPR029059">
    <property type="entry name" value="AB_hydrolase_5"/>
</dbReference>
<keyword evidence="1" id="KW-0812">Transmembrane</keyword>
<name>A0A1L8QPL2_9ENTE</name>
<evidence type="ECO:0000256" key="1">
    <source>
        <dbReference type="SAM" id="Phobius"/>
    </source>
</evidence>
<dbReference type="AlphaFoldDB" id="A0A1L8QPL2"/>
<evidence type="ECO:0000313" key="3">
    <source>
        <dbReference type="EMBL" id="OJG09442.1"/>
    </source>
</evidence>
<organism evidence="3 4">
    <name type="scientific">Enterococcus aquimarinus</name>
    <dbReference type="NCBI Taxonomy" id="328396"/>
    <lineage>
        <taxon>Bacteria</taxon>
        <taxon>Bacillati</taxon>
        <taxon>Bacillota</taxon>
        <taxon>Bacilli</taxon>
        <taxon>Lactobacillales</taxon>
        <taxon>Enterococcaceae</taxon>
        <taxon>Enterococcus</taxon>
    </lineage>
</organism>
<gene>
    <name evidence="3" type="ORF">RU93_GL000773</name>
</gene>
<dbReference type="Pfam" id="PF12695">
    <property type="entry name" value="Abhydrolase_5"/>
    <property type="match status" value="1"/>
</dbReference>
<feature type="transmembrane region" description="Helical" evidence="1">
    <location>
        <begin position="15"/>
        <end position="34"/>
    </location>
</feature>
<sequence>MEKENKSKKRSFKKIGLWILAISVIIVGGSYLFIQTLTYGATPQAQQVSQEAQTEKNLTFYDSGNPEAVGIIFYPGAFVKPESYSLWAQQIADAGHDVYVMHFPLNLAVLGGNRASEVQEQHPEQSFVLAGHSLGGVMASRYVVSNPEKIVGIVFMASYPDEKGALNELDIPVLSITGSKDGVLNQEAYESGKQFLPAETTFEVIEGGNHAGFASYGAQKGDDEATIPNENQQEIISQLVLEWLAQF</sequence>
<keyword evidence="1" id="KW-1133">Transmembrane helix</keyword>
<dbReference type="SUPFAM" id="SSF53474">
    <property type="entry name" value="alpha/beta-Hydrolases"/>
    <property type="match status" value="1"/>
</dbReference>
<dbReference type="Gene3D" id="3.40.50.1820">
    <property type="entry name" value="alpha/beta hydrolase"/>
    <property type="match status" value="2"/>
</dbReference>
<reference evidence="3 4" key="1">
    <citation type="submission" date="2014-12" db="EMBL/GenBank/DDBJ databases">
        <title>Draft genome sequences of 29 type strains of Enterococci.</title>
        <authorList>
            <person name="Zhong Z."/>
            <person name="Sun Z."/>
            <person name="Liu W."/>
            <person name="Zhang W."/>
            <person name="Zhang H."/>
        </authorList>
    </citation>
    <scope>NUCLEOTIDE SEQUENCE [LARGE SCALE GENOMIC DNA]</scope>
    <source>
        <strain evidence="3 4">DSM 17690</strain>
    </source>
</reference>
<dbReference type="GO" id="GO:0016787">
    <property type="term" value="F:hydrolase activity"/>
    <property type="evidence" value="ECO:0007669"/>
    <property type="project" value="InterPro"/>
</dbReference>
<dbReference type="InterPro" id="IPR029058">
    <property type="entry name" value="AB_hydrolase_fold"/>
</dbReference>
<dbReference type="RefSeq" id="WP_071875472.1">
    <property type="nucleotide sequence ID" value="NZ_JBHSHF010000011.1"/>
</dbReference>
<dbReference type="STRING" id="328396.RU93_GL000773"/>
<feature type="domain" description="Alpha/beta hydrolase fold-5" evidence="2">
    <location>
        <begin position="70"/>
        <end position="234"/>
    </location>
</feature>
<keyword evidence="1" id="KW-0472">Membrane</keyword>
<keyword evidence="4" id="KW-1185">Reference proteome</keyword>
<accession>A0A1L8QPL2</accession>
<protein>
    <submittedName>
        <fullName evidence="3">Carboxymethylenebutenolidase</fullName>
    </submittedName>
</protein>
<evidence type="ECO:0000259" key="2">
    <source>
        <dbReference type="Pfam" id="PF12695"/>
    </source>
</evidence>
<comment type="caution">
    <text evidence="3">The sequence shown here is derived from an EMBL/GenBank/DDBJ whole genome shotgun (WGS) entry which is preliminary data.</text>
</comment>
<dbReference type="OrthoDB" id="9780932at2"/>
<evidence type="ECO:0000313" key="4">
    <source>
        <dbReference type="Proteomes" id="UP000182149"/>
    </source>
</evidence>
<dbReference type="Proteomes" id="UP000182149">
    <property type="component" value="Unassembled WGS sequence"/>
</dbReference>
<dbReference type="EMBL" id="JXKD01000016">
    <property type="protein sequence ID" value="OJG09442.1"/>
    <property type="molecule type" value="Genomic_DNA"/>
</dbReference>